<feature type="domain" description="Helicase ATP-binding" evidence="8">
    <location>
        <begin position="578"/>
        <end position="772"/>
    </location>
</feature>
<comment type="subcellular location">
    <subcellularLocation>
        <location evidence="1">Nucleus</location>
    </subcellularLocation>
</comment>
<dbReference type="PROSITE" id="PS51194">
    <property type="entry name" value="HELICASE_CTER"/>
    <property type="match status" value="1"/>
</dbReference>
<dbReference type="Gene3D" id="3.40.50.10810">
    <property type="entry name" value="Tandem AAA-ATPase domain"/>
    <property type="match status" value="1"/>
</dbReference>
<gene>
    <name evidence="10" type="ORF">PanWU01x14_355080</name>
</gene>
<evidence type="ECO:0000256" key="5">
    <source>
        <dbReference type="ARBA" id="ARBA00022840"/>
    </source>
</evidence>
<keyword evidence="6" id="KW-0539">Nucleus</keyword>
<feature type="region of interest" description="Disordered" evidence="7">
    <location>
        <begin position="104"/>
        <end position="188"/>
    </location>
</feature>
<feature type="domain" description="Helicase C-terminal" evidence="9">
    <location>
        <begin position="922"/>
        <end position="1082"/>
    </location>
</feature>
<dbReference type="GO" id="GO:0005524">
    <property type="term" value="F:ATP binding"/>
    <property type="evidence" value="ECO:0007669"/>
    <property type="project" value="UniProtKB-KW"/>
</dbReference>
<comment type="caution">
    <text evidence="10">The sequence shown here is derived from an EMBL/GenBank/DDBJ whole genome shotgun (WGS) entry which is preliminary data.</text>
</comment>
<evidence type="ECO:0000313" key="11">
    <source>
        <dbReference type="Proteomes" id="UP000237105"/>
    </source>
</evidence>
<keyword evidence="4" id="KW-0347">Helicase</keyword>
<dbReference type="PROSITE" id="PS51192">
    <property type="entry name" value="HELICASE_ATP_BIND_1"/>
    <property type="match status" value="1"/>
</dbReference>
<dbReference type="Proteomes" id="UP000237105">
    <property type="component" value="Unassembled WGS sequence"/>
</dbReference>
<feature type="compositionally biased region" description="Basic and acidic residues" evidence="7">
    <location>
        <begin position="210"/>
        <end position="224"/>
    </location>
</feature>
<feature type="compositionally biased region" description="Acidic residues" evidence="7">
    <location>
        <begin position="310"/>
        <end position="321"/>
    </location>
</feature>
<evidence type="ECO:0000256" key="4">
    <source>
        <dbReference type="ARBA" id="ARBA00022806"/>
    </source>
</evidence>
<dbReference type="OrthoDB" id="2020972at2759"/>
<dbReference type="Gene3D" id="3.40.50.300">
    <property type="entry name" value="P-loop containing nucleotide triphosphate hydrolases"/>
    <property type="match status" value="1"/>
</dbReference>
<dbReference type="SUPFAM" id="SSF52540">
    <property type="entry name" value="P-loop containing nucleoside triphosphate hydrolases"/>
    <property type="match status" value="2"/>
</dbReference>
<keyword evidence="11" id="KW-1185">Reference proteome</keyword>
<evidence type="ECO:0000256" key="6">
    <source>
        <dbReference type="ARBA" id="ARBA00023242"/>
    </source>
</evidence>
<dbReference type="Pfam" id="PF00176">
    <property type="entry name" value="SNF2-rel_dom"/>
    <property type="match status" value="1"/>
</dbReference>
<dbReference type="InterPro" id="IPR049730">
    <property type="entry name" value="SNF2/RAD54-like_C"/>
</dbReference>
<feature type="compositionally biased region" description="Acidic residues" evidence="7">
    <location>
        <begin position="437"/>
        <end position="452"/>
    </location>
</feature>
<evidence type="ECO:0000256" key="3">
    <source>
        <dbReference type="ARBA" id="ARBA00022801"/>
    </source>
</evidence>
<sequence length="1125" mass="126295">MLHQLCTDSFGSGFFQFQEKGSIFCFGMDRNAPVARRTRAKEAEVFRALYEQRRLEKEREKGSSSNAGRSTDSGVVFPGEEDAGVSHVINSLVDSVEGCGTRDAPFCIGGDSDDEDDSNDISGSEPEHSSDNDYEGDSSSDDIDEDDGDYSSDSSYDIDEDKGKRHCRKRMKSCGGERTGENGEFSRRMYDGERDEIFGYEGGHYRHEFTGELSHGRRDERRTNGEAFVSGKERSSGGREASVSGSEFEAVGISEESFSGVDGGNRDECTPQKSGSVAQSTRILGSNSGSGSGKKRVGDGTVSQPFCIDHDEDDAVDDDNDVVASDKSNEKEVSRKRGKPAKRRRNPIEKDYDVFKILVDSITGRRQVEDLVSQGDETPRGGGNIPQVEVELPLKFFFGIEETKRIEKSDSELELEKLWEEFNLALAAGEIGSGPGDMDDEDEDAPSDDEADINNRCRHGKHYLILDEQIGLICTCCSHIQVEIKDILPSLERNPWGRSDVRDHDPINCSIFDKLRNQDSDCSSNSGKNLCGLAETVWDLIPPKVRSSMHPHQREGFEFIWKKMAGGVDFQYLKGRAIENSSGGEGCIISHAPGTGKTLLTIVFLQTYMKLYPKCLPIIIAPRSMLLTWEEEFHKWKVDIPFHNLNLQEFSGKEDEAALSLLKQGGRHGKDTIRVVKLYSWGKGSSVLGMTYRLFEKLVAEEKTRGGQVWKILLDWPGLMVLDEGHTPRNKQSLIWQALSKVKTERRIVLSGTPFQNNFGELYNTLKLVRPRFAETISLTRDGDTGYGSKKEARNRKDWAKLTKSIGKMDHNQKEDDRVKEIRSIIDSVAHIHSGSVLESLPGLRDSVVVLKPTQLQESLLELERNETKKNNFEDEYKESLISIHPSLCLRTATSPLLHEKDKLEKHWLNPDAGVKTRFLVELIRLSKAVNEKVLIFSQYIEPLSLVMAQLKSHFKWSEKSEIFYMDGKCDVKQRQSSINAFNDPSSKVRVLLASTKACAEGINLVGASRVVLLDIVWNPSVEWQAICRAYRLGQKKLVHVYHLITSSTNEAKKYSSQVEKDRLSKLVFSSSKGPSNHQKILPGVAEDRILEVMVKHEKLKDMFEKISFKESLGMRSQKGFQLHL</sequence>
<name>A0A2P5A9D9_PARAD</name>
<feature type="region of interest" description="Disordered" evidence="7">
    <location>
        <begin position="430"/>
        <end position="452"/>
    </location>
</feature>
<feature type="compositionally biased region" description="Basic and acidic residues" evidence="7">
    <location>
        <begin position="178"/>
        <end position="188"/>
    </location>
</feature>
<keyword evidence="3" id="KW-0378">Hydrolase</keyword>
<proteinExistence type="predicted"/>
<dbReference type="CDD" id="cd18793">
    <property type="entry name" value="SF2_C_SNF"/>
    <property type="match status" value="1"/>
</dbReference>
<keyword evidence="5" id="KW-0067">ATP-binding</keyword>
<dbReference type="STRING" id="3476.A0A2P5A9D9"/>
<evidence type="ECO:0000259" key="8">
    <source>
        <dbReference type="PROSITE" id="PS51192"/>
    </source>
</evidence>
<protein>
    <submittedName>
        <fullName evidence="10">Uncharacterized protein</fullName>
    </submittedName>
</protein>
<dbReference type="InterPro" id="IPR000330">
    <property type="entry name" value="SNF2_N"/>
</dbReference>
<dbReference type="InterPro" id="IPR044567">
    <property type="entry name" value="CLSY/DRD1"/>
</dbReference>
<keyword evidence="2" id="KW-0547">Nucleotide-binding</keyword>
<dbReference type="InterPro" id="IPR001650">
    <property type="entry name" value="Helicase_C-like"/>
</dbReference>
<evidence type="ECO:0000256" key="2">
    <source>
        <dbReference type="ARBA" id="ARBA00022741"/>
    </source>
</evidence>
<evidence type="ECO:0000256" key="7">
    <source>
        <dbReference type="SAM" id="MobiDB-lite"/>
    </source>
</evidence>
<dbReference type="InterPro" id="IPR014001">
    <property type="entry name" value="Helicase_ATP-bd"/>
</dbReference>
<dbReference type="Pfam" id="PF00271">
    <property type="entry name" value="Helicase_C"/>
    <property type="match status" value="1"/>
</dbReference>
<feature type="compositionally biased region" description="Acidic residues" evidence="7">
    <location>
        <begin position="132"/>
        <end position="160"/>
    </location>
</feature>
<dbReference type="GO" id="GO:0004386">
    <property type="term" value="F:helicase activity"/>
    <property type="evidence" value="ECO:0007669"/>
    <property type="project" value="UniProtKB-KW"/>
</dbReference>
<feature type="compositionally biased region" description="Polar residues" evidence="7">
    <location>
        <begin position="271"/>
        <end position="284"/>
    </location>
</feature>
<dbReference type="GO" id="GO:0005634">
    <property type="term" value="C:nucleus"/>
    <property type="evidence" value="ECO:0007669"/>
    <property type="project" value="UniProtKB-SubCell"/>
</dbReference>
<feature type="region of interest" description="Disordered" evidence="7">
    <location>
        <begin position="55"/>
        <end position="80"/>
    </location>
</feature>
<dbReference type="PANTHER" id="PTHR45821:SF5">
    <property type="entry name" value="SNF2 DOMAIN-CONTAINING PROTEIN CLASSY 4"/>
    <property type="match status" value="1"/>
</dbReference>
<feature type="region of interest" description="Disordered" evidence="7">
    <location>
        <begin position="210"/>
        <end position="347"/>
    </location>
</feature>
<accession>A0A2P5A9D9</accession>
<dbReference type="PANTHER" id="PTHR45821">
    <property type="entry name" value="SNF2 DOMAIN-CONTAINING PROTEIN CLASSY 2-RELATED"/>
    <property type="match status" value="1"/>
</dbReference>
<dbReference type="SMART" id="SM00490">
    <property type="entry name" value="HELICc"/>
    <property type="match status" value="1"/>
</dbReference>
<dbReference type="EMBL" id="JXTB01000754">
    <property type="protein sequence ID" value="PON33143.1"/>
    <property type="molecule type" value="Genomic_DNA"/>
</dbReference>
<dbReference type="GO" id="GO:0080188">
    <property type="term" value="P:gene silencing by siRNA-directed DNA methylation"/>
    <property type="evidence" value="ECO:0007669"/>
    <property type="project" value="InterPro"/>
</dbReference>
<evidence type="ECO:0000256" key="1">
    <source>
        <dbReference type="ARBA" id="ARBA00004123"/>
    </source>
</evidence>
<dbReference type="GO" id="GO:0016787">
    <property type="term" value="F:hydrolase activity"/>
    <property type="evidence" value="ECO:0007669"/>
    <property type="project" value="UniProtKB-KW"/>
</dbReference>
<reference evidence="11" key="1">
    <citation type="submission" date="2016-06" db="EMBL/GenBank/DDBJ databases">
        <title>Parallel loss of symbiosis genes in relatives of nitrogen-fixing non-legume Parasponia.</title>
        <authorList>
            <person name="Van Velzen R."/>
            <person name="Holmer R."/>
            <person name="Bu F."/>
            <person name="Rutten L."/>
            <person name="Van Zeijl A."/>
            <person name="Liu W."/>
            <person name="Santuari L."/>
            <person name="Cao Q."/>
            <person name="Sharma T."/>
            <person name="Shen D."/>
            <person name="Roswanjaya Y."/>
            <person name="Wardhani T."/>
            <person name="Kalhor M.S."/>
            <person name="Jansen J."/>
            <person name="Van den Hoogen J."/>
            <person name="Gungor B."/>
            <person name="Hartog M."/>
            <person name="Hontelez J."/>
            <person name="Verver J."/>
            <person name="Yang W.-C."/>
            <person name="Schijlen E."/>
            <person name="Repin R."/>
            <person name="Schilthuizen M."/>
            <person name="Schranz E."/>
            <person name="Heidstra R."/>
            <person name="Miyata K."/>
            <person name="Fedorova E."/>
            <person name="Kohlen W."/>
            <person name="Bisseling T."/>
            <person name="Smit S."/>
            <person name="Geurts R."/>
        </authorList>
    </citation>
    <scope>NUCLEOTIDE SEQUENCE [LARGE SCALE GENOMIC DNA]</scope>
    <source>
        <strain evidence="11">cv. WU1-14</strain>
    </source>
</reference>
<dbReference type="AlphaFoldDB" id="A0A2P5A9D9"/>
<organism evidence="10 11">
    <name type="scientific">Parasponia andersonii</name>
    <name type="common">Sponia andersonii</name>
    <dbReference type="NCBI Taxonomy" id="3476"/>
    <lineage>
        <taxon>Eukaryota</taxon>
        <taxon>Viridiplantae</taxon>
        <taxon>Streptophyta</taxon>
        <taxon>Embryophyta</taxon>
        <taxon>Tracheophyta</taxon>
        <taxon>Spermatophyta</taxon>
        <taxon>Magnoliopsida</taxon>
        <taxon>eudicotyledons</taxon>
        <taxon>Gunneridae</taxon>
        <taxon>Pentapetalae</taxon>
        <taxon>rosids</taxon>
        <taxon>fabids</taxon>
        <taxon>Rosales</taxon>
        <taxon>Cannabaceae</taxon>
        <taxon>Parasponia</taxon>
    </lineage>
</organism>
<dbReference type="InterPro" id="IPR027417">
    <property type="entry name" value="P-loop_NTPase"/>
</dbReference>
<evidence type="ECO:0000313" key="10">
    <source>
        <dbReference type="EMBL" id="PON33143.1"/>
    </source>
</evidence>
<dbReference type="InterPro" id="IPR038718">
    <property type="entry name" value="SNF2-like_sf"/>
</dbReference>
<feature type="compositionally biased region" description="Polar residues" evidence="7">
    <location>
        <begin position="63"/>
        <end position="73"/>
    </location>
</feature>
<feature type="compositionally biased region" description="Basic residues" evidence="7">
    <location>
        <begin position="336"/>
        <end position="345"/>
    </location>
</feature>
<dbReference type="SMART" id="SM00487">
    <property type="entry name" value="DEXDc"/>
    <property type="match status" value="1"/>
</dbReference>
<evidence type="ECO:0000259" key="9">
    <source>
        <dbReference type="PROSITE" id="PS51194"/>
    </source>
</evidence>